<dbReference type="PANTHER" id="PTHR22893:SF91">
    <property type="entry name" value="NADPH DEHYDROGENASE 2-RELATED"/>
    <property type="match status" value="1"/>
</dbReference>
<organism evidence="2 3">
    <name type="scientific">Salinomyces thailandicus</name>
    <dbReference type="NCBI Taxonomy" id="706561"/>
    <lineage>
        <taxon>Eukaryota</taxon>
        <taxon>Fungi</taxon>
        <taxon>Dikarya</taxon>
        <taxon>Ascomycota</taxon>
        <taxon>Pezizomycotina</taxon>
        <taxon>Dothideomycetes</taxon>
        <taxon>Dothideomycetidae</taxon>
        <taxon>Mycosphaerellales</taxon>
        <taxon>Teratosphaeriaceae</taxon>
        <taxon>Salinomyces</taxon>
    </lineage>
</organism>
<dbReference type="OrthoDB" id="276546at2759"/>
<evidence type="ECO:0000313" key="2">
    <source>
        <dbReference type="EMBL" id="TKA32804.1"/>
    </source>
</evidence>
<dbReference type="PANTHER" id="PTHR22893">
    <property type="entry name" value="NADH OXIDOREDUCTASE-RELATED"/>
    <property type="match status" value="1"/>
</dbReference>
<dbReference type="Proteomes" id="UP000308549">
    <property type="component" value="Unassembled WGS sequence"/>
</dbReference>
<protein>
    <recommendedName>
        <fullName evidence="1">NADH:flavin oxidoreductase/NADH oxidase N-terminal domain-containing protein</fullName>
    </recommendedName>
</protein>
<dbReference type="InterPro" id="IPR045247">
    <property type="entry name" value="Oye-like"/>
</dbReference>
<reference evidence="2 3" key="1">
    <citation type="submission" date="2017-03" db="EMBL/GenBank/DDBJ databases">
        <title>Genomes of endolithic fungi from Antarctica.</title>
        <authorList>
            <person name="Coleine C."/>
            <person name="Masonjones S."/>
            <person name="Stajich J.E."/>
        </authorList>
    </citation>
    <scope>NUCLEOTIDE SEQUENCE [LARGE SCALE GENOMIC DNA]</scope>
    <source>
        <strain evidence="2 3">CCFEE 6315</strain>
    </source>
</reference>
<gene>
    <name evidence="2" type="ORF">B0A50_01029</name>
</gene>
<feature type="domain" description="NADH:flavin oxidoreductase/NADH oxidase N-terminal" evidence="1">
    <location>
        <begin position="10"/>
        <end position="345"/>
    </location>
</feature>
<dbReference type="CDD" id="cd02933">
    <property type="entry name" value="OYE_like_FMN"/>
    <property type="match status" value="1"/>
</dbReference>
<keyword evidence="3" id="KW-1185">Reference proteome</keyword>
<dbReference type="Gene3D" id="3.20.20.70">
    <property type="entry name" value="Aldolase class I"/>
    <property type="match status" value="1"/>
</dbReference>
<sequence>MAFPQENPSKLFSPLPIGPYTLSNRIVMAPLTRFRASDTHVPLLPIVAQHYAQRACVPGTLLISEASVISPSAGGVPHAPGIWNAEQIQAWKHVVQAVHKKGGVIFCQLWALGRAASAEVKKAEGTGDVMSASAVPMSEGAPAPRALEEEEIQGYIKAYASAARNAVEGAGFDGVEIHAANGYLVDQFTQDVSNTRTDAWGGSVAKRARFALEVTRAVVEAVGPERTALRLSPWSTFQGMRMQDPVPQFMYLLEHLKEMGRLAYLHLVESRIAGNADVERTEKITSFVEAWGQHSPVLVAGGFTPDSARRLVEEEMKERDVAVVFGRYFISTPDLVFRVAKGIPLSPYDREDFYRPMVAEGYVDYPFSEEWVREKGAFQL</sequence>
<dbReference type="GO" id="GO:0010181">
    <property type="term" value="F:FMN binding"/>
    <property type="evidence" value="ECO:0007669"/>
    <property type="project" value="InterPro"/>
</dbReference>
<dbReference type="AlphaFoldDB" id="A0A4U0UC19"/>
<evidence type="ECO:0000313" key="3">
    <source>
        <dbReference type="Proteomes" id="UP000308549"/>
    </source>
</evidence>
<dbReference type="FunFam" id="3.20.20.70:FF:000138">
    <property type="entry name" value="NADPH dehydrogenase 1"/>
    <property type="match status" value="1"/>
</dbReference>
<dbReference type="InterPro" id="IPR001155">
    <property type="entry name" value="OxRdtase_FMN_N"/>
</dbReference>
<dbReference type="GO" id="GO:0003959">
    <property type="term" value="F:NADPH dehydrogenase activity"/>
    <property type="evidence" value="ECO:0007669"/>
    <property type="project" value="TreeGrafter"/>
</dbReference>
<name>A0A4U0UC19_9PEZI</name>
<dbReference type="InterPro" id="IPR013785">
    <property type="entry name" value="Aldolase_TIM"/>
</dbReference>
<comment type="caution">
    <text evidence="2">The sequence shown here is derived from an EMBL/GenBank/DDBJ whole genome shotgun (WGS) entry which is preliminary data.</text>
</comment>
<dbReference type="SUPFAM" id="SSF51395">
    <property type="entry name" value="FMN-linked oxidoreductases"/>
    <property type="match status" value="1"/>
</dbReference>
<accession>A0A4U0UC19</accession>
<dbReference type="Pfam" id="PF00724">
    <property type="entry name" value="Oxidored_FMN"/>
    <property type="match status" value="1"/>
</dbReference>
<proteinExistence type="predicted"/>
<evidence type="ECO:0000259" key="1">
    <source>
        <dbReference type="Pfam" id="PF00724"/>
    </source>
</evidence>
<dbReference type="EMBL" id="NAJL01000004">
    <property type="protein sequence ID" value="TKA32804.1"/>
    <property type="molecule type" value="Genomic_DNA"/>
</dbReference>